<dbReference type="eggNOG" id="ENOG502QRQW">
    <property type="taxonomic scope" value="Eukaryota"/>
</dbReference>
<keyword evidence="4 10" id="KW-0732">Signal</keyword>
<dbReference type="Gene3D" id="1.20.58.1040">
    <property type="match status" value="1"/>
</dbReference>
<evidence type="ECO:0000313" key="12">
    <source>
        <dbReference type="Proteomes" id="UP000087171"/>
    </source>
</evidence>
<organism evidence="12 13">
    <name type="scientific">Cicer arietinum</name>
    <name type="common">Chickpea</name>
    <name type="synonym">Garbanzo</name>
    <dbReference type="NCBI Taxonomy" id="3827"/>
    <lineage>
        <taxon>Eukaryota</taxon>
        <taxon>Viridiplantae</taxon>
        <taxon>Streptophyta</taxon>
        <taxon>Embryophyta</taxon>
        <taxon>Tracheophyta</taxon>
        <taxon>Spermatophyta</taxon>
        <taxon>Magnoliopsida</taxon>
        <taxon>eudicotyledons</taxon>
        <taxon>Gunneridae</taxon>
        <taxon>Pentapetalae</taxon>
        <taxon>rosids</taxon>
        <taxon>fabids</taxon>
        <taxon>Fabales</taxon>
        <taxon>Fabaceae</taxon>
        <taxon>Papilionoideae</taxon>
        <taxon>50 kb inversion clade</taxon>
        <taxon>NPAAA clade</taxon>
        <taxon>Hologalegina</taxon>
        <taxon>IRL clade</taxon>
        <taxon>Cicereae</taxon>
        <taxon>Cicer</taxon>
    </lineage>
</organism>
<reference evidence="13" key="2">
    <citation type="submission" date="2025-08" db="UniProtKB">
        <authorList>
            <consortium name="RefSeq"/>
        </authorList>
    </citation>
    <scope>IDENTIFICATION</scope>
    <source>
        <tissue evidence="13">Etiolated seedlings</tissue>
    </source>
</reference>
<protein>
    <submittedName>
        <fullName evidence="13">Extensin-like</fullName>
    </submittedName>
</protein>
<comment type="subcellular location">
    <subcellularLocation>
        <location evidence="1">Cell membrane</location>
        <topology evidence="1">Lipid-anchor</topology>
        <topology evidence="1">GPI-anchor</topology>
    </subcellularLocation>
</comment>
<feature type="region of interest" description="Disordered" evidence="9">
    <location>
        <begin position="120"/>
        <end position="185"/>
    </location>
</feature>
<dbReference type="InterPro" id="IPR012946">
    <property type="entry name" value="X8"/>
</dbReference>
<evidence type="ECO:0000256" key="2">
    <source>
        <dbReference type="ARBA" id="ARBA00022475"/>
    </source>
</evidence>
<dbReference type="FunFam" id="1.20.58.1040:FF:000001">
    <property type="entry name" value="Glucan endo-1,3-beta-glucosidase 4"/>
    <property type="match status" value="1"/>
</dbReference>
<dbReference type="RefSeq" id="XP_012570309.1">
    <property type="nucleotide sequence ID" value="XM_012714855.2"/>
</dbReference>
<feature type="chain" id="PRO_5010280759" evidence="10">
    <location>
        <begin position="28"/>
        <end position="371"/>
    </location>
</feature>
<dbReference type="OrthoDB" id="417697at2759"/>
<feature type="region of interest" description="Disordered" evidence="9">
    <location>
        <begin position="226"/>
        <end position="262"/>
    </location>
</feature>
<evidence type="ECO:0000259" key="11">
    <source>
        <dbReference type="SMART" id="SM00768"/>
    </source>
</evidence>
<evidence type="ECO:0000256" key="10">
    <source>
        <dbReference type="SAM" id="SignalP"/>
    </source>
</evidence>
<dbReference type="PaxDb" id="3827-XP_004497480.1"/>
<dbReference type="GeneID" id="101494788"/>
<dbReference type="Pfam" id="PF07983">
    <property type="entry name" value="X8"/>
    <property type="match status" value="1"/>
</dbReference>
<feature type="compositionally biased region" description="Low complexity" evidence="9">
    <location>
        <begin position="248"/>
        <end position="262"/>
    </location>
</feature>
<evidence type="ECO:0000256" key="7">
    <source>
        <dbReference type="ARBA" id="ARBA00023180"/>
    </source>
</evidence>
<dbReference type="PANTHER" id="PTHR31044">
    <property type="entry name" value="BETA-1,3 GLUCANASE"/>
    <property type="match status" value="1"/>
</dbReference>
<keyword evidence="3" id="KW-0336">GPI-anchor</keyword>
<dbReference type="PANTHER" id="PTHR31044:SF28">
    <property type="entry name" value="CARBOHYDRATE-BINDING X8 DOMAIN SUPERFAMILY PROTEIN"/>
    <property type="match status" value="1"/>
</dbReference>
<keyword evidence="8" id="KW-0449">Lipoprotein</keyword>
<accession>A0A1S3E4K1</accession>
<dbReference type="Proteomes" id="UP000087171">
    <property type="component" value="Chromosome Ca4"/>
</dbReference>
<reference evidence="12" key="1">
    <citation type="journal article" date="2013" name="Nat. Biotechnol.">
        <title>Draft genome sequence of chickpea (Cicer arietinum) provides a resource for trait improvement.</title>
        <authorList>
            <person name="Varshney R.K."/>
            <person name="Song C."/>
            <person name="Saxena R.K."/>
            <person name="Azam S."/>
            <person name="Yu S."/>
            <person name="Sharpe A.G."/>
            <person name="Cannon S."/>
            <person name="Baek J."/>
            <person name="Rosen B.D."/>
            <person name="Tar'an B."/>
            <person name="Millan T."/>
            <person name="Zhang X."/>
            <person name="Ramsay L.D."/>
            <person name="Iwata A."/>
            <person name="Wang Y."/>
            <person name="Nelson W."/>
            <person name="Farmer A.D."/>
            <person name="Gaur P.M."/>
            <person name="Soderlund C."/>
            <person name="Penmetsa R.V."/>
            <person name="Xu C."/>
            <person name="Bharti A.K."/>
            <person name="He W."/>
            <person name="Winter P."/>
            <person name="Zhao S."/>
            <person name="Hane J.K."/>
            <person name="Carrasquilla-Garcia N."/>
            <person name="Condie J.A."/>
            <person name="Upadhyaya H.D."/>
            <person name="Luo M.C."/>
            <person name="Thudi M."/>
            <person name="Gowda C.L."/>
            <person name="Singh N.P."/>
            <person name="Lichtenzveig J."/>
            <person name="Gali K.K."/>
            <person name="Rubio J."/>
            <person name="Nadarajan N."/>
            <person name="Dolezel J."/>
            <person name="Bansal K.C."/>
            <person name="Xu X."/>
            <person name="Edwards D."/>
            <person name="Zhang G."/>
            <person name="Kahl G."/>
            <person name="Gil J."/>
            <person name="Singh K.B."/>
            <person name="Datta S.K."/>
            <person name="Jackson S.A."/>
            <person name="Wang J."/>
            <person name="Cook D.R."/>
        </authorList>
    </citation>
    <scope>NUCLEOTIDE SEQUENCE [LARGE SCALE GENOMIC DNA]</scope>
    <source>
        <strain evidence="12">cv. CDC Frontier</strain>
    </source>
</reference>
<keyword evidence="5" id="KW-0472">Membrane</keyword>
<evidence type="ECO:0000256" key="3">
    <source>
        <dbReference type="ARBA" id="ARBA00022622"/>
    </source>
</evidence>
<evidence type="ECO:0000256" key="9">
    <source>
        <dbReference type="SAM" id="MobiDB-lite"/>
    </source>
</evidence>
<sequence>MNRGRMNAVILFFCLTLAAISLTHCDADRSIRLLKGLKHRRNIINKNPKKLKIVKHFDFNPSIYSSNARPYSISSPLSLAPYESIAPISLPENNPPYCVYPPPSTPSIIIPTPTGSQPILPSPPYYYTSPDLPTQNPPPTSTTITPGPPENLPTPTPEIVPSPPSSNIPSPPSSNIPGSPEPIFNPPIIFPGPPESSTSPPYFEPAPPYYEPTPPLMPSPIDGTIPIPPSTFPSPGGDTVPSPPSTFPSPSGGTVPSPTVFQPPVVYPPPSVPPPPNTAPQTTLWCVAKASVPDPIIEEAMNYACWSGADCTSIQPNGPCFQPDSVFAHASYAFNSYWQRTKASGGTCEFGGTAILVSVDPSYDGCHFIYN</sequence>
<gene>
    <name evidence="13" type="primary">LOC101494788</name>
</gene>
<dbReference type="PRINTS" id="PR01217">
    <property type="entry name" value="PRICHEXTENSN"/>
</dbReference>
<keyword evidence="7" id="KW-0325">Glycoprotein</keyword>
<keyword evidence="6" id="KW-1015">Disulfide bond</keyword>
<dbReference type="GO" id="GO:0009506">
    <property type="term" value="C:plasmodesma"/>
    <property type="evidence" value="ECO:0007669"/>
    <property type="project" value="UniProtKB-ARBA"/>
</dbReference>
<dbReference type="SMART" id="SM00768">
    <property type="entry name" value="X8"/>
    <property type="match status" value="1"/>
</dbReference>
<feature type="compositionally biased region" description="Pro residues" evidence="9">
    <location>
        <begin position="135"/>
        <end position="185"/>
    </location>
</feature>
<evidence type="ECO:0000256" key="6">
    <source>
        <dbReference type="ARBA" id="ARBA00023157"/>
    </source>
</evidence>
<keyword evidence="12" id="KW-1185">Reference proteome</keyword>
<dbReference type="GO" id="GO:0005886">
    <property type="term" value="C:plasma membrane"/>
    <property type="evidence" value="ECO:0007669"/>
    <property type="project" value="UniProtKB-SubCell"/>
</dbReference>
<keyword evidence="2" id="KW-1003">Cell membrane</keyword>
<dbReference type="AlphaFoldDB" id="A0A1S3E4K1"/>
<dbReference type="GO" id="GO:0098552">
    <property type="term" value="C:side of membrane"/>
    <property type="evidence" value="ECO:0007669"/>
    <property type="project" value="UniProtKB-KW"/>
</dbReference>
<evidence type="ECO:0000313" key="13">
    <source>
        <dbReference type="RefSeq" id="XP_012570309.1"/>
    </source>
</evidence>
<feature type="domain" description="X8" evidence="11">
    <location>
        <begin position="284"/>
        <end position="368"/>
    </location>
</feature>
<dbReference type="KEGG" id="cam:101494788"/>
<feature type="signal peptide" evidence="10">
    <location>
        <begin position="1"/>
        <end position="27"/>
    </location>
</feature>
<dbReference type="STRING" id="3827.A0A1S3E4K1"/>
<dbReference type="InterPro" id="IPR044788">
    <property type="entry name" value="X8_dom_prot"/>
</dbReference>
<proteinExistence type="predicted"/>
<evidence type="ECO:0000256" key="4">
    <source>
        <dbReference type="ARBA" id="ARBA00022729"/>
    </source>
</evidence>
<name>A0A1S3E4K1_CICAR</name>
<evidence type="ECO:0000256" key="1">
    <source>
        <dbReference type="ARBA" id="ARBA00004609"/>
    </source>
</evidence>
<evidence type="ECO:0000256" key="5">
    <source>
        <dbReference type="ARBA" id="ARBA00023136"/>
    </source>
</evidence>
<evidence type="ECO:0000256" key="8">
    <source>
        <dbReference type="ARBA" id="ARBA00023288"/>
    </source>
</evidence>